<accession>A0A385ED29</accession>
<feature type="compositionally biased region" description="Low complexity" evidence="1">
    <location>
        <begin position="68"/>
        <end position="107"/>
    </location>
</feature>
<reference evidence="2" key="1">
    <citation type="submission" date="2018-07" db="EMBL/GenBank/DDBJ databases">
        <authorList>
            <person name="Wilson K.M."/>
            <person name="Ely B."/>
        </authorList>
    </citation>
    <scope>NUCLEOTIDE SEQUENCE</scope>
</reference>
<evidence type="ECO:0000313" key="2">
    <source>
        <dbReference type="EMBL" id="AXQ69784.1"/>
    </source>
</evidence>
<feature type="region of interest" description="Disordered" evidence="1">
    <location>
        <begin position="123"/>
        <end position="154"/>
    </location>
</feature>
<dbReference type="Proteomes" id="UP000259683">
    <property type="component" value="Segment"/>
</dbReference>
<name>A0A385ED29_9CAUD</name>
<protein>
    <submittedName>
        <fullName evidence="2">Uncharacterized protein</fullName>
    </submittedName>
</protein>
<proteinExistence type="predicted"/>
<evidence type="ECO:0000313" key="3">
    <source>
        <dbReference type="Proteomes" id="UP000259683"/>
    </source>
</evidence>
<reference evidence="2" key="2">
    <citation type="submission" date="2021-07" db="EMBL/GenBank/DDBJ databases">
        <title>Giant CbK-like Caulobacter bacteriophages have genetically divergent genomes.</title>
        <authorList>
            <person name="Wilson K."/>
            <person name="Ely B."/>
        </authorList>
    </citation>
    <scope>NUCLEOTIDE SEQUENCE</scope>
</reference>
<gene>
    <name evidence="2" type="ORF">CcrSC_gp202</name>
</gene>
<dbReference type="EMBL" id="MH588547">
    <property type="protein sequence ID" value="AXQ69784.1"/>
    <property type="molecule type" value="Genomic_DNA"/>
</dbReference>
<feature type="region of interest" description="Disordered" evidence="1">
    <location>
        <begin position="50"/>
        <end position="107"/>
    </location>
</feature>
<evidence type="ECO:0000256" key="1">
    <source>
        <dbReference type="SAM" id="MobiDB-lite"/>
    </source>
</evidence>
<keyword evidence="3" id="KW-1185">Reference proteome</keyword>
<sequence length="154" mass="15891">MTTFLFMLFTVSIVLAAIVVPVLVLTHDEAPRSITRVPGGVNIQPTYRSTITYTPVERPKTSSSGGYSPSPKLSTSKAPAAKKASSSAKTPSRRSSSGSSSSYSSTSDDSYLYAAAAAASSYDYGSSYDSSSSSSYDCGSSSFDSGSCDTSGGF</sequence>
<organism evidence="2 3">
    <name type="scientific">Caulobacter phage CcrSC</name>
    <dbReference type="NCBI Taxonomy" id="2283272"/>
    <lineage>
        <taxon>Viruses</taxon>
        <taxon>Duplodnaviria</taxon>
        <taxon>Heunggongvirae</taxon>
        <taxon>Uroviricota</taxon>
        <taxon>Caudoviricetes</taxon>
        <taxon>Jeanschmidtviridae</taxon>
        <taxon>Bertelyvirus</taxon>
        <taxon>Bertelyvirus SC</taxon>
    </lineage>
</organism>